<accession>A0AAW8D7B5</accession>
<dbReference type="SUPFAM" id="SSF46689">
    <property type="entry name" value="Homeodomain-like"/>
    <property type="match status" value="1"/>
</dbReference>
<evidence type="ECO:0000259" key="6">
    <source>
        <dbReference type="PROSITE" id="PS50977"/>
    </source>
</evidence>
<dbReference type="PRINTS" id="PR00455">
    <property type="entry name" value="HTHTETR"/>
</dbReference>
<dbReference type="GO" id="GO:0003700">
    <property type="term" value="F:DNA-binding transcription factor activity"/>
    <property type="evidence" value="ECO:0007669"/>
    <property type="project" value="TreeGrafter"/>
</dbReference>
<evidence type="ECO:0000256" key="3">
    <source>
        <dbReference type="ARBA" id="ARBA00023125"/>
    </source>
</evidence>
<dbReference type="InterPro" id="IPR001647">
    <property type="entry name" value="HTH_TetR"/>
</dbReference>
<dbReference type="Gene3D" id="1.10.357.10">
    <property type="entry name" value="Tetracycline Repressor, domain 2"/>
    <property type="match status" value="1"/>
</dbReference>
<dbReference type="Pfam" id="PF00440">
    <property type="entry name" value="TetR_N"/>
    <property type="match status" value="1"/>
</dbReference>
<evidence type="ECO:0000256" key="4">
    <source>
        <dbReference type="ARBA" id="ARBA00023163"/>
    </source>
</evidence>
<dbReference type="PANTHER" id="PTHR30055">
    <property type="entry name" value="HTH-TYPE TRANSCRIPTIONAL REGULATOR RUTR"/>
    <property type="match status" value="1"/>
</dbReference>
<dbReference type="EMBL" id="JAUSRD010000026">
    <property type="protein sequence ID" value="MDP9897246.1"/>
    <property type="molecule type" value="Genomic_DNA"/>
</dbReference>
<dbReference type="AlphaFoldDB" id="A0AAW8D7B5"/>
<feature type="domain" description="HTH tetR-type" evidence="6">
    <location>
        <begin position="19"/>
        <end position="79"/>
    </location>
</feature>
<sequence length="207" mass="22247">MTTAATAPAKPSFKEQMLQAREEAIVQTANRLLAEKGFESMTVDEVAASVGIAKASLYKHFPSKEDLAAAAMVRLMQRTQDVLASVQVDQKPIDKLRAVARWSMEAQLAGEMPSLPHQNSSLRAALMNNRGYLDRLVAISDTLGGWIQAAQADGTLNPKLPAIAVLYTLFARACDPVLGFLKSSGLQSDAEIVDLVLGTCFDGLASR</sequence>
<keyword evidence="4" id="KW-0804">Transcription</keyword>
<dbReference type="InterPro" id="IPR023772">
    <property type="entry name" value="DNA-bd_HTH_TetR-type_CS"/>
</dbReference>
<organism evidence="7 8">
    <name type="scientific">Variovorax boronicumulans</name>
    <dbReference type="NCBI Taxonomy" id="436515"/>
    <lineage>
        <taxon>Bacteria</taxon>
        <taxon>Pseudomonadati</taxon>
        <taxon>Pseudomonadota</taxon>
        <taxon>Betaproteobacteria</taxon>
        <taxon>Burkholderiales</taxon>
        <taxon>Comamonadaceae</taxon>
        <taxon>Variovorax</taxon>
    </lineage>
</organism>
<evidence type="ECO:0000313" key="8">
    <source>
        <dbReference type="Proteomes" id="UP001242045"/>
    </source>
</evidence>
<gene>
    <name evidence="7" type="ORF">J2W31_006389</name>
</gene>
<evidence type="ECO:0000313" key="7">
    <source>
        <dbReference type="EMBL" id="MDP9897246.1"/>
    </source>
</evidence>
<feature type="DNA-binding region" description="H-T-H motif" evidence="5">
    <location>
        <begin position="42"/>
        <end position="61"/>
    </location>
</feature>
<dbReference type="GO" id="GO:0000976">
    <property type="term" value="F:transcription cis-regulatory region binding"/>
    <property type="evidence" value="ECO:0007669"/>
    <property type="project" value="TreeGrafter"/>
</dbReference>
<evidence type="ECO:0000256" key="2">
    <source>
        <dbReference type="ARBA" id="ARBA00023015"/>
    </source>
</evidence>
<keyword evidence="2" id="KW-0805">Transcription regulation</keyword>
<proteinExistence type="predicted"/>
<evidence type="ECO:0000256" key="1">
    <source>
        <dbReference type="ARBA" id="ARBA00022491"/>
    </source>
</evidence>
<dbReference type="PANTHER" id="PTHR30055:SF234">
    <property type="entry name" value="HTH-TYPE TRANSCRIPTIONAL REGULATOR BETI"/>
    <property type="match status" value="1"/>
</dbReference>
<reference evidence="7" key="1">
    <citation type="submission" date="2023-07" db="EMBL/GenBank/DDBJ databases">
        <title>Sorghum-associated microbial communities from plants grown in Nebraska, USA.</title>
        <authorList>
            <person name="Schachtman D."/>
        </authorList>
    </citation>
    <scope>NUCLEOTIDE SEQUENCE</scope>
    <source>
        <strain evidence="7">DS3754</strain>
    </source>
</reference>
<protein>
    <submittedName>
        <fullName evidence="7">AcrR family transcriptional regulator</fullName>
    </submittedName>
</protein>
<keyword evidence="3 5" id="KW-0238">DNA-binding</keyword>
<dbReference type="FunFam" id="1.10.10.60:FF:000141">
    <property type="entry name" value="TetR family transcriptional regulator"/>
    <property type="match status" value="1"/>
</dbReference>
<evidence type="ECO:0000256" key="5">
    <source>
        <dbReference type="PROSITE-ProRule" id="PRU00335"/>
    </source>
</evidence>
<dbReference type="InterPro" id="IPR009057">
    <property type="entry name" value="Homeodomain-like_sf"/>
</dbReference>
<name>A0AAW8D7B5_9BURK</name>
<dbReference type="PROSITE" id="PS01081">
    <property type="entry name" value="HTH_TETR_1"/>
    <property type="match status" value="1"/>
</dbReference>
<dbReference type="Gene3D" id="1.10.10.60">
    <property type="entry name" value="Homeodomain-like"/>
    <property type="match status" value="1"/>
</dbReference>
<keyword evidence="1" id="KW-0678">Repressor</keyword>
<comment type="caution">
    <text evidence="7">The sequence shown here is derived from an EMBL/GenBank/DDBJ whole genome shotgun (WGS) entry which is preliminary data.</text>
</comment>
<dbReference type="PROSITE" id="PS50977">
    <property type="entry name" value="HTH_TETR_2"/>
    <property type="match status" value="1"/>
</dbReference>
<dbReference type="RefSeq" id="WP_307687222.1">
    <property type="nucleotide sequence ID" value="NZ_JAUSRD010000026.1"/>
</dbReference>
<dbReference type="Proteomes" id="UP001242045">
    <property type="component" value="Unassembled WGS sequence"/>
</dbReference>
<dbReference type="InterPro" id="IPR050109">
    <property type="entry name" value="HTH-type_TetR-like_transc_reg"/>
</dbReference>